<proteinExistence type="predicted"/>
<name>A0A1Y5I013_OLEAN</name>
<evidence type="ECO:0000313" key="2">
    <source>
        <dbReference type="Proteomes" id="UP000227088"/>
    </source>
</evidence>
<comment type="caution">
    <text evidence="1">The sequence shown here is derived from an EMBL/GenBank/DDBJ whole genome shotgun (WGS) entry which is preliminary data.</text>
</comment>
<dbReference type="SUPFAM" id="SSF53850">
    <property type="entry name" value="Periplasmic binding protein-like II"/>
    <property type="match status" value="1"/>
</dbReference>
<gene>
    <name evidence="1" type="ORF">A9R00_01150</name>
</gene>
<dbReference type="Gene3D" id="3.40.190.10">
    <property type="entry name" value="Periplasmic binding protein-like II"/>
    <property type="match status" value="2"/>
</dbReference>
<evidence type="ECO:0000313" key="1">
    <source>
        <dbReference type="EMBL" id="OUS41393.1"/>
    </source>
</evidence>
<organism evidence="1 2">
    <name type="scientific">Oleispira antarctica</name>
    <dbReference type="NCBI Taxonomy" id="188908"/>
    <lineage>
        <taxon>Bacteria</taxon>
        <taxon>Pseudomonadati</taxon>
        <taxon>Pseudomonadota</taxon>
        <taxon>Gammaproteobacteria</taxon>
        <taxon>Oceanospirillales</taxon>
        <taxon>Oceanospirillaceae</taxon>
        <taxon>Oleispira</taxon>
    </lineage>
</organism>
<reference evidence="2" key="1">
    <citation type="journal article" date="2017" name="Proc. Natl. Acad. Sci. U.S.A.">
        <title>Simulation of Deepwater Horizon oil plume reveals substrate specialization within a complex community of hydrocarbon degraders.</title>
        <authorList>
            <person name="Hu P."/>
            <person name="Dubinsky E.A."/>
            <person name="Probst A.J."/>
            <person name="Wang J."/>
            <person name="Sieber C.M.K."/>
            <person name="Tom L.M."/>
            <person name="Gardinali P."/>
            <person name="Banfield J.F."/>
            <person name="Atlas R.M."/>
            <person name="Andersen G.L."/>
        </authorList>
    </citation>
    <scope>NUCLEOTIDE SEQUENCE [LARGE SCALE GENOMIC DNA]</scope>
</reference>
<feature type="non-terminal residue" evidence="1">
    <location>
        <position position="164"/>
    </location>
</feature>
<accession>A0A1Y5I013</accession>
<dbReference type="EMBL" id="MABE01000071">
    <property type="protein sequence ID" value="OUS41393.1"/>
    <property type="molecule type" value="Genomic_DNA"/>
</dbReference>
<sequence>MDHYIFSNILKQVYSDIGIDTEFTPLPSARSLVNANRGITDGEIARIKGLNKLYKDLIQVPIPIMTSGIYALSLKKLPIKSWQDVSKYSVAYRRGIQIIKKEIDKYQIQSGVVSKDLDLIHFLLRGRADIILQDKGLAISSMAKIRDKGMSISGIQFIEPPLTD</sequence>
<protein>
    <recommendedName>
        <fullName evidence="3">Solute-binding protein family 3/N-terminal domain-containing protein</fullName>
    </recommendedName>
</protein>
<dbReference type="AlphaFoldDB" id="A0A1Y5I013"/>
<evidence type="ECO:0008006" key="3">
    <source>
        <dbReference type="Google" id="ProtNLM"/>
    </source>
</evidence>
<dbReference type="Proteomes" id="UP000227088">
    <property type="component" value="Unassembled WGS sequence"/>
</dbReference>